<reference evidence="6" key="1">
    <citation type="journal article" date="2021" name="PeerJ">
        <title>Extensive microbial diversity within the chicken gut microbiome revealed by metagenomics and culture.</title>
        <authorList>
            <person name="Gilroy R."/>
            <person name="Ravi A."/>
            <person name="Getino M."/>
            <person name="Pursley I."/>
            <person name="Horton D.L."/>
            <person name="Alikhan N.F."/>
            <person name="Baker D."/>
            <person name="Gharbi K."/>
            <person name="Hall N."/>
            <person name="Watson M."/>
            <person name="Adriaenssens E.M."/>
            <person name="Foster-Nyarko E."/>
            <person name="Jarju S."/>
            <person name="Secka A."/>
            <person name="Antonio M."/>
            <person name="Oren A."/>
            <person name="Chaudhuri R.R."/>
            <person name="La Ragione R."/>
            <person name="Hildebrand F."/>
            <person name="Pallen M.J."/>
        </authorList>
    </citation>
    <scope>NUCLEOTIDE SEQUENCE</scope>
    <source>
        <strain evidence="6">ChiHjej8B7-3636</strain>
    </source>
</reference>
<name>A0A9D2H716_9MICO</name>
<dbReference type="Pfam" id="PF00196">
    <property type="entry name" value="GerE"/>
    <property type="match status" value="1"/>
</dbReference>
<organism evidence="6 7">
    <name type="scientific">Candidatus Microbacterium stercoravium</name>
    <dbReference type="NCBI Taxonomy" id="2838697"/>
    <lineage>
        <taxon>Bacteria</taxon>
        <taxon>Bacillati</taxon>
        <taxon>Actinomycetota</taxon>
        <taxon>Actinomycetes</taxon>
        <taxon>Micrococcales</taxon>
        <taxon>Microbacteriaceae</taxon>
        <taxon>Microbacterium</taxon>
    </lineage>
</organism>
<evidence type="ECO:0000256" key="4">
    <source>
        <dbReference type="SAM" id="MobiDB-lite"/>
    </source>
</evidence>
<dbReference type="InterPro" id="IPR036388">
    <property type="entry name" value="WH-like_DNA-bd_sf"/>
</dbReference>
<dbReference type="GO" id="GO:0003677">
    <property type="term" value="F:DNA binding"/>
    <property type="evidence" value="ECO:0007669"/>
    <property type="project" value="UniProtKB-KW"/>
</dbReference>
<evidence type="ECO:0000313" key="7">
    <source>
        <dbReference type="Proteomes" id="UP000824220"/>
    </source>
</evidence>
<keyword evidence="3" id="KW-0804">Transcription</keyword>
<evidence type="ECO:0000256" key="1">
    <source>
        <dbReference type="ARBA" id="ARBA00023015"/>
    </source>
</evidence>
<keyword evidence="2" id="KW-0238">DNA-binding</keyword>
<dbReference type="EMBL" id="DXAM01000125">
    <property type="protein sequence ID" value="HJA04954.1"/>
    <property type="molecule type" value="Genomic_DNA"/>
</dbReference>
<dbReference type="SUPFAM" id="SSF55781">
    <property type="entry name" value="GAF domain-like"/>
    <property type="match status" value="1"/>
</dbReference>
<dbReference type="Gene3D" id="3.30.450.40">
    <property type="match status" value="1"/>
</dbReference>
<evidence type="ECO:0000256" key="2">
    <source>
        <dbReference type="ARBA" id="ARBA00023125"/>
    </source>
</evidence>
<protein>
    <submittedName>
        <fullName evidence="6">Helix-turn-helix transcriptional regulator</fullName>
    </submittedName>
</protein>
<dbReference type="Gene3D" id="1.10.10.10">
    <property type="entry name" value="Winged helix-like DNA-binding domain superfamily/Winged helix DNA-binding domain"/>
    <property type="match status" value="1"/>
</dbReference>
<comment type="caution">
    <text evidence="6">The sequence shown here is derived from an EMBL/GenBank/DDBJ whole genome shotgun (WGS) entry which is preliminary data.</text>
</comment>
<dbReference type="PROSITE" id="PS50043">
    <property type="entry name" value="HTH_LUXR_2"/>
    <property type="match status" value="1"/>
</dbReference>
<evidence type="ECO:0000259" key="5">
    <source>
        <dbReference type="PROSITE" id="PS50043"/>
    </source>
</evidence>
<dbReference type="CDD" id="cd06170">
    <property type="entry name" value="LuxR_C_like"/>
    <property type="match status" value="1"/>
</dbReference>
<dbReference type="Proteomes" id="UP000824220">
    <property type="component" value="Unassembled WGS sequence"/>
</dbReference>
<accession>A0A9D2H716</accession>
<dbReference type="PANTHER" id="PTHR44688:SF16">
    <property type="entry name" value="DNA-BINDING TRANSCRIPTIONAL ACTIVATOR DEVR_DOSR"/>
    <property type="match status" value="1"/>
</dbReference>
<evidence type="ECO:0000256" key="3">
    <source>
        <dbReference type="ARBA" id="ARBA00023163"/>
    </source>
</evidence>
<dbReference type="InterPro" id="IPR000792">
    <property type="entry name" value="Tscrpt_reg_LuxR_C"/>
</dbReference>
<dbReference type="SUPFAM" id="SSF46894">
    <property type="entry name" value="C-terminal effector domain of the bipartite response regulators"/>
    <property type="match status" value="1"/>
</dbReference>
<dbReference type="PRINTS" id="PR00038">
    <property type="entry name" value="HTHLUXR"/>
</dbReference>
<evidence type="ECO:0000313" key="6">
    <source>
        <dbReference type="EMBL" id="HJA04954.1"/>
    </source>
</evidence>
<proteinExistence type="predicted"/>
<sequence>MLTRAVTEFAHQTRFPVAFGGLLDDSGVARVTNIIGNRTTALRGLAVAPERGLGGRALSELRPRMTGDYGSARQITHDYDPYVLGEGIGTLIAVPVLVDGRPRGILYGGTWGVWNVGGVTAAPAVKVAEELGRRLSEASATEAPDSAESAPALPARAQEELRETYAELRMIAAAVSDQQLRTRLANVEQRLAALTAAEPTPPAADGIHLSRRETDVLACAALGSTNAQIAAQLGLREGTVKAYLGTAMSKLDASTRHAAVAAARRRGLLP</sequence>
<reference evidence="6" key="2">
    <citation type="submission" date="2021-04" db="EMBL/GenBank/DDBJ databases">
        <authorList>
            <person name="Gilroy R."/>
        </authorList>
    </citation>
    <scope>NUCLEOTIDE SEQUENCE</scope>
    <source>
        <strain evidence="6">ChiHjej8B7-3636</strain>
    </source>
</reference>
<dbReference type="InterPro" id="IPR029016">
    <property type="entry name" value="GAF-like_dom_sf"/>
</dbReference>
<keyword evidence="1" id="KW-0805">Transcription regulation</keyword>
<feature type="domain" description="HTH luxR-type" evidence="5">
    <location>
        <begin position="202"/>
        <end position="267"/>
    </location>
</feature>
<dbReference type="SMART" id="SM00421">
    <property type="entry name" value="HTH_LUXR"/>
    <property type="match status" value="1"/>
</dbReference>
<dbReference type="GO" id="GO:0006355">
    <property type="term" value="P:regulation of DNA-templated transcription"/>
    <property type="evidence" value="ECO:0007669"/>
    <property type="project" value="InterPro"/>
</dbReference>
<gene>
    <name evidence="6" type="ORF">H9800_08870</name>
</gene>
<dbReference type="InterPro" id="IPR016032">
    <property type="entry name" value="Sig_transdc_resp-reg_C-effctor"/>
</dbReference>
<dbReference type="PANTHER" id="PTHR44688">
    <property type="entry name" value="DNA-BINDING TRANSCRIPTIONAL ACTIVATOR DEVR_DOSR"/>
    <property type="match status" value="1"/>
</dbReference>
<feature type="region of interest" description="Disordered" evidence="4">
    <location>
        <begin position="136"/>
        <end position="156"/>
    </location>
</feature>
<dbReference type="AlphaFoldDB" id="A0A9D2H716"/>